<dbReference type="EMBL" id="CAJNDS010001269">
    <property type="protein sequence ID" value="CAE7253867.1"/>
    <property type="molecule type" value="Genomic_DNA"/>
</dbReference>
<dbReference type="GO" id="GO:0001731">
    <property type="term" value="P:formation of translation preinitiation complex"/>
    <property type="evidence" value="ECO:0007669"/>
    <property type="project" value="InterPro"/>
</dbReference>
<dbReference type="NCBIfam" id="TIGR00451">
    <property type="entry name" value="unchar_dom_2"/>
    <property type="match status" value="1"/>
</dbReference>
<feature type="domain" description="eIF2D winged helix" evidence="2">
    <location>
        <begin position="237"/>
        <end position="311"/>
    </location>
</feature>
<dbReference type="PANTHER" id="PTHR12217">
    <property type="entry name" value="EUKARYOTIC TRANSLATION INITIATION FACTOR 2D"/>
    <property type="match status" value="1"/>
</dbReference>
<proteinExistence type="predicted"/>
<dbReference type="InterPro" id="IPR004521">
    <property type="entry name" value="Uncharacterised_CHP00451"/>
</dbReference>
<accession>A0A812MBX7</accession>
<evidence type="ECO:0000313" key="5">
    <source>
        <dbReference type="Proteomes" id="UP000604046"/>
    </source>
</evidence>
<evidence type="ECO:0000313" key="4">
    <source>
        <dbReference type="EMBL" id="CAE7253867.1"/>
    </source>
</evidence>
<dbReference type="SUPFAM" id="SSF48371">
    <property type="entry name" value="ARM repeat"/>
    <property type="match status" value="1"/>
</dbReference>
<feature type="region of interest" description="Disordered" evidence="1">
    <location>
        <begin position="210"/>
        <end position="233"/>
    </location>
</feature>
<dbReference type="Pfam" id="PF25304">
    <property type="entry name" value="WHD_eIF2D"/>
    <property type="match status" value="1"/>
</dbReference>
<evidence type="ECO:0000256" key="1">
    <source>
        <dbReference type="SAM" id="MobiDB-lite"/>
    </source>
</evidence>
<dbReference type="Gene3D" id="3.10.400.20">
    <property type="match status" value="1"/>
</dbReference>
<dbReference type="PANTHER" id="PTHR12217:SF4">
    <property type="entry name" value="EUKARYOTIC TRANSLATION INITIATION FACTOR 2D"/>
    <property type="match status" value="1"/>
</dbReference>
<protein>
    <submittedName>
        <fullName evidence="4">Eif2d protein</fullName>
    </submittedName>
</protein>
<sequence>MFKKSSAVAFKGEVRIRGKEARALCKALAATAGEAVADAVLPSKVDIVVRKAGGGLSIQFIFAGDECVLVQLDGKADLGQGELMPTLVSLWKVPSAESWLPSVIIQRPVAKFVLGGANVMAPGILRVLPSEGCESLPREGSLVAVRAEGNPAACAVGRLRLPPTAVGVGTKGEAVEVLHYFGDALWEAMGSPRPDGFVGTEIQSIDVEVSDEAVPPSAADAEKSEEESEMTTGADMDKALDETLLQAIKTRIKDRDLPMAGNVVYTQHMRPCRRAGSSIDVKVSSFKKLGAFLAHAEELGWIALKKSSDPVMTRIFRDHPDVREWKPWPKHVTAEADEAPAEAAGKDATCPSAAIQIEIVWKMIKMKPIIEVLKTEMPSDECWTREECLQAVKSYADARELWLKNNRKRIGPDGLLLAAMQHTQSEEPPSSLSLDALADNLLRTLPLCHRVTAPQGGAAGGVKTSVRPGKPPSVQVRTDTRRGHNVTLVHGLEKLLCSHHLRQSCSAMDVRDEAPPQRQRTSMADLRESLAAVGCPDEGMRGTYADKLKLKAATDLEILRDVSSALVSPGPEAMHAAAIVRSISINPQAAASVCKYVLPALCGALHRQKDLWMLAWALAALIRLAQHQETHRLLQRGGAVATLALFTKPSWRSRAGQVRLDLIASIGLAFLSTAGKDTVASVPLRAVPELVRMLARRFETTADQAVEEKTFCGMPVDYRPRFVAQSLVGLCEASAAHAAVAWQTALPSLLHDILTGKLPNDTEVNQPYGSPDVVEMASRCRMALLAHAKQGGMATAEALAALRSAPAAPKGTWEKRGQLTARPKSRL</sequence>
<evidence type="ECO:0000259" key="2">
    <source>
        <dbReference type="Pfam" id="PF25304"/>
    </source>
</evidence>
<dbReference type="GO" id="GO:0003723">
    <property type="term" value="F:RNA binding"/>
    <property type="evidence" value="ECO:0007669"/>
    <property type="project" value="InterPro"/>
</dbReference>
<dbReference type="OrthoDB" id="426038at2759"/>
<dbReference type="SUPFAM" id="SSF88697">
    <property type="entry name" value="PUA domain-like"/>
    <property type="match status" value="1"/>
</dbReference>
<reference evidence="4" key="1">
    <citation type="submission" date="2021-02" db="EMBL/GenBank/DDBJ databases">
        <authorList>
            <person name="Dougan E. K."/>
            <person name="Rhodes N."/>
            <person name="Thang M."/>
            <person name="Chan C."/>
        </authorList>
    </citation>
    <scope>NUCLEOTIDE SEQUENCE</scope>
</reference>
<feature type="domain" description="Eukaryotic translation initiation factor 2D-like PUA RNA-binding" evidence="3">
    <location>
        <begin position="100"/>
        <end position="183"/>
    </location>
</feature>
<dbReference type="PROSITE" id="PS50890">
    <property type="entry name" value="PUA"/>
    <property type="match status" value="1"/>
</dbReference>
<dbReference type="InterPro" id="IPR015947">
    <property type="entry name" value="PUA-like_sf"/>
</dbReference>
<dbReference type="InterPro" id="IPR039757">
    <property type="entry name" value="EIF2D"/>
</dbReference>
<dbReference type="InterPro" id="IPR057429">
    <property type="entry name" value="WH_eIF2D"/>
</dbReference>
<feature type="region of interest" description="Disordered" evidence="1">
    <location>
        <begin position="456"/>
        <end position="476"/>
    </location>
</feature>
<name>A0A812MBX7_9DINO</name>
<dbReference type="Proteomes" id="UP000604046">
    <property type="component" value="Unassembled WGS sequence"/>
</dbReference>
<evidence type="ECO:0000259" key="3">
    <source>
        <dbReference type="Pfam" id="PF26292"/>
    </source>
</evidence>
<keyword evidence="5" id="KW-1185">Reference proteome</keyword>
<comment type="caution">
    <text evidence="4">The sequence shown here is derived from an EMBL/GenBank/DDBJ whole genome shotgun (WGS) entry which is preliminary data.</text>
</comment>
<dbReference type="InterPro" id="IPR016024">
    <property type="entry name" value="ARM-type_fold"/>
</dbReference>
<dbReference type="Pfam" id="PF26292">
    <property type="entry name" value="PUA_elF2D"/>
    <property type="match status" value="1"/>
</dbReference>
<feature type="region of interest" description="Disordered" evidence="1">
    <location>
        <begin position="807"/>
        <end position="827"/>
    </location>
</feature>
<dbReference type="InterPro" id="IPR048248">
    <property type="entry name" value="PUA_eIF2d-like"/>
</dbReference>
<organism evidence="4 5">
    <name type="scientific">Symbiodinium natans</name>
    <dbReference type="NCBI Taxonomy" id="878477"/>
    <lineage>
        <taxon>Eukaryota</taxon>
        <taxon>Sar</taxon>
        <taxon>Alveolata</taxon>
        <taxon>Dinophyceae</taxon>
        <taxon>Suessiales</taxon>
        <taxon>Symbiodiniaceae</taxon>
        <taxon>Symbiodinium</taxon>
    </lineage>
</organism>
<dbReference type="GO" id="GO:0003743">
    <property type="term" value="F:translation initiation factor activity"/>
    <property type="evidence" value="ECO:0007669"/>
    <property type="project" value="InterPro"/>
</dbReference>
<dbReference type="AlphaFoldDB" id="A0A812MBX7"/>
<gene>
    <name evidence="4" type="primary">Eif2d</name>
    <name evidence="4" type="ORF">SNAT2548_LOCUS12805</name>
</gene>